<feature type="domain" description="FAD/NAD(P)-binding" evidence="4">
    <location>
        <begin position="176"/>
        <end position="264"/>
    </location>
</feature>
<evidence type="ECO:0000256" key="1">
    <source>
        <dbReference type="ARBA" id="ARBA00022630"/>
    </source>
</evidence>
<keyword evidence="2" id="KW-0560">Oxidoreductase</keyword>
<feature type="domain" description="FAD/NAD(P)-binding" evidence="4">
    <location>
        <begin position="6"/>
        <end position="147"/>
    </location>
</feature>
<evidence type="ECO:0000259" key="4">
    <source>
        <dbReference type="Pfam" id="PF07992"/>
    </source>
</evidence>
<dbReference type="Pfam" id="PF07992">
    <property type="entry name" value="Pyr_redox_2"/>
    <property type="match status" value="2"/>
</dbReference>
<dbReference type="PANTHER" id="PTHR48105">
    <property type="entry name" value="THIOREDOXIN REDUCTASE 1-RELATED-RELATED"/>
    <property type="match status" value="1"/>
</dbReference>
<accession>A0A4T2BVE1</accession>
<dbReference type="EMBL" id="QYRT01000018">
    <property type="protein sequence ID" value="TIH35635.1"/>
    <property type="molecule type" value="Genomic_DNA"/>
</dbReference>
<evidence type="ECO:0000313" key="6">
    <source>
        <dbReference type="Proteomes" id="UP000306192"/>
    </source>
</evidence>
<dbReference type="AlphaFoldDB" id="A0A4T2BVE1"/>
<sequence>MTHEYQAAIVGGGPAGLQAALTLGRMHVDTVVFDDARYRNASSVRMGNVLGWQKATPEALRSAAHADLATYPWVRVVRERVESARWNGPGLVLAAAGSQWRVERLLITSGVEDHLLPIPGLRELWGDVVLPCPYCHGHEFAPGPIAVISDGSHAEHVSGLLRGLSSVVPVFAPGEVAAVTRSPSGVSIVLRGGGVVEAACVFIPPNAAPRSAIADDLSVHCGPGGIAVDALGRTSRAGVWAAGDVAERADLRIPAAVITAMASGLTAAADIAASVATARVERLSSSERE</sequence>
<reference evidence="5 6" key="1">
    <citation type="journal article" date="2019" name="Microorganisms">
        <title>Systematic Affiliation and Genome Analysis of Subtercola vilae DB165(T) with Particular Emphasis on Cold Adaptation of an Isolate from a High-Altitude Cold Volcano Lake.</title>
        <authorList>
            <person name="Villalobos A.S."/>
            <person name="Wiese J."/>
            <person name="Imhoff J.F."/>
            <person name="Dorador C."/>
            <person name="Keller A."/>
            <person name="Hentschel U."/>
        </authorList>
    </citation>
    <scope>NUCLEOTIDE SEQUENCE [LARGE SCALE GENOMIC DNA]</scope>
    <source>
        <strain evidence="5 6">DB165</strain>
    </source>
</reference>
<dbReference type="SUPFAM" id="SSF51905">
    <property type="entry name" value="FAD/NAD(P)-binding domain"/>
    <property type="match status" value="1"/>
</dbReference>
<evidence type="ECO:0000256" key="2">
    <source>
        <dbReference type="ARBA" id="ARBA00023002"/>
    </source>
</evidence>
<dbReference type="PRINTS" id="PR00469">
    <property type="entry name" value="PNDRDTASEII"/>
</dbReference>
<dbReference type="Gene3D" id="3.50.50.60">
    <property type="entry name" value="FAD/NAD(P)-binding domain"/>
    <property type="match status" value="4"/>
</dbReference>
<dbReference type="InterPro" id="IPR050097">
    <property type="entry name" value="Ferredoxin-NADP_redctase_2"/>
</dbReference>
<dbReference type="PRINTS" id="PR00368">
    <property type="entry name" value="FADPNR"/>
</dbReference>
<dbReference type="InterPro" id="IPR023753">
    <property type="entry name" value="FAD/NAD-binding_dom"/>
</dbReference>
<dbReference type="OrthoDB" id="9786503at2"/>
<dbReference type="Proteomes" id="UP000306192">
    <property type="component" value="Unassembled WGS sequence"/>
</dbReference>
<dbReference type="RefSeq" id="WP_136642264.1">
    <property type="nucleotide sequence ID" value="NZ_QYRT01000018.1"/>
</dbReference>
<name>A0A4T2BVE1_9MICO</name>
<dbReference type="InterPro" id="IPR036188">
    <property type="entry name" value="FAD/NAD-bd_sf"/>
</dbReference>
<protein>
    <submittedName>
        <fullName evidence="5">NAD(P)/FAD-dependent oxidoreductase</fullName>
    </submittedName>
</protein>
<keyword evidence="6" id="KW-1185">Reference proteome</keyword>
<comment type="catalytic activity">
    <reaction evidence="3">
        <text>[thioredoxin]-dithiol + NADP(+) = [thioredoxin]-disulfide + NADPH + H(+)</text>
        <dbReference type="Rhea" id="RHEA:20345"/>
        <dbReference type="Rhea" id="RHEA-COMP:10698"/>
        <dbReference type="Rhea" id="RHEA-COMP:10700"/>
        <dbReference type="ChEBI" id="CHEBI:15378"/>
        <dbReference type="ChEBI" id="CHEBI:29950"/>
        <dbReference type="ChEBI" id="CHEBI:50058"/>
        <dbReference type="ChEBI" id="CHEBI:57783"/>
        <dbReference type="ChEBI" id="CHEBI:58349"/>
        <dbReference type="EC" id="1.8.1.9"/>
    </reaction>
</comment>
<proteinExistence type="predicted"/>
<evidence type="ECO:0000313" key="5">
    <source>
        <dbReference type="EMBL" id="TIH35635.1"/>
    </source>
</evidence>
<comment type="caution">
    <text evidence="5">The sequence shown here is derived from an EMBL/GenBank/DDBJ whole genome shotgun (WGS) entry which is preliminary data.</text>
</comment>
<keyword evidence="1" id="KW-0285">Flavoprotein</keyword>
<gene>
    <name evidence="5" type="ORF">D4765_10575</name>
</gene>
<organism evidence="5 6">
    <name type="scientific">Subtercola vilae</name>
    <dbReference type="NCBI Taxonomy" id="2056433"/>
    <lineage>
        <taxon>Bacteria</taxon>
        <taxon>Bacillati</taxon>
        <taxon>Actinomycetota</taxon>
        <taxon>Actinomycetes</taxon>
        <taxon>Micrococcales</taxon>
        <taxon>Microbacteriaceae</taxon>
        <taxon>Subtercola</taxon>
    </lineage>
</organism>
<dbReference type="GO" id="GO:0004791">
    <property type="term" value="F:thioredoxin-disulfide reductase (NADPH) activity"/>
    <property type="evidence" value="ECO:0007669"/>
    <property type="project" value="UniProtKB-EC"/>
</dbReference>
<evidence type="ECO:0000256" key="3">
    <source>
        <dbReference type="ARBA" id="ARBA00048132"/>
    </source>
</evidence>